<reference evidence="1 2" key="1">
    <citation type="journal article" date="2014" name="Genome Biol. Evol.">
        <title>The secreted proteins of Achlya hypogyna and Thraustotheca clavata identify the ancestral oomycete secretome and reveal gene acquisitions by horizontal gene transfer.</title>
        <authorList>
            <person name="Misner I."/>
            <person name="Blouin N."/>
            <person name="Leonard G."/>
            <person name="Richards T.A."/>
            <person name="Lane C.E."/>
        </authorList>
    </citation>
    <scope>NUCLEOTIDE SEQUENCE [LARGE SCALE GENOMIC DNA]</scope>
    <source>
        <strain evidence="1 2">ATCC 48635</strain>
    </source>
</reference>
<organism evidence="1 2">
    <name type="scientific">Achlya hypogyna</name>
    <name type="common">Oomycete</name>
    <name type="synonym">Protoachlya hypogyna</name>
    <dbReference type="NCBI Taxonomy" id="1202772"/>
    <lineage>
        <taxon>Eukaryota</taxon>
        <taxon>Sar</taxon>
        <taxon>Stramenopiles</taxon>
        <taxon>Oomycota</taxon>
        <taxon>Saprolegniomycetes</taxon>
        <taxon>Saprolegniales</taxon>
        <taxon>Achlyaceae</taxon>
        <taxon>Achlya</taxon>
    </lineage>
</organism>
<gene>
    <name evidence="1" type="ORF">ACHHYP_17446</name>
</gene>
<evidence type="ECO:0008006" key="3">
    <source>
        <dbReference type="Google" id="ProtNLM"/>
    </source>
</evidence>
<comment type="caution">
    <text evidence="1">The sequence shown here is derived from an EMBL/GenBank/DDBJ whole genome shotgun (WGS) entry which is preliminary data.</text>
</comment>
<dbReference type="EMBL" id="JNBR01002921">
    <property type="protein sequence ID" value="OQR80591.1"/>
    <property type="molecule type" value="Genomic_DNA"/>
</dbReference>
<accession>A0A1V9Y4D5</accession>
<dbReference type="OrthoDB" id="72949at2759"/>
<evidence type="ECO:0000313" key="2">
    <source>
        <dbReference type="Proteomes" id="UP000243579"/>
    </source>
</evidence>
<dbReference type="AlphaFoldDB" id="A0A1V9Y4D5"/>
<sequence>MTTIYDAVPMHLKLDWETVDPNSLLYAYLADIFYDDGTGEMDRDDVKLFVHELVDHAHQEGEAVEPFEVDDVIAKLEDPSSHRVRLQTLVHVLKSA</sequence>
<proteinExistence type="predicted"/>
<name>A0A1V9Y4D5_ACHHY</name>
<evidence type="ECO:0000313" key="1">
    <source>
        <dbReference type="EMBL" id="OQR80591.1"/>
    </source>
</evidence>
<dbReference type="Proteomes" id="UP000243579">
    <property type="component" value="Unassembled WGS sequence"/>
</dbReference>
<protein>
    <recommendedName>
        <fullName evidence="3">EF-hand domain-containing protein</fullName>
    </recommendedName>
</protein>
<keyword evidence="2" id="KW-1185">Reference proteome</keyword>